<name>A0ABR4FZT2_9EURO</name>
<organism evidence="3 4">
    <name type="scientific">Aspergillus keveii</name>
    <dbReference type="NCBI Taxonomy" id="714993"/>
    <lineage>
        <taxon>Eukaryota</taxon>
        <taxon>Fungi</taxon>
        <taxon>Dikarya</taxon>
        <taxon>Ascomycota</taxon>
        <taxon>Pezizomycotina</taxon>
        <taxon>Eurotiomycetes</taxon>
        <taxon>Eurotiomycetidae</taxon>
        <taxon>Eurotiales</taxon>
        <taxon>Aspergillaceae</taxon>
        <taxon>Aspergillus</taxon>
        <taxon>Aspergillus subgen. Nidulantes</taxon>
    </lineage>
</organism>
<dbReference type="SUPFAM" id="SSF52540">
    <property type="entry name" value="P-loop containing nucleoside triphosphate hydrolases"/>
    <property type="match status" value="1"/>
</dbReference>
<gene>
    <name evidence="3" type="ORF">BJX66DRAFT_339941</name>
</gene>
<dbReference type="PANTHER" id="PTHR10039">
    <property type="entry name" value="AMELOGENIN"/>
    <property type="match status" value="1"/>
</dbReference>
<evidence type="ECO:0000259" key="2">
    <source>
        <dbReference type="Pfam" id="PF24883"/>
    </source>
</evidence>
<accession>A0ABR4FZT2</accession>
<protein>
    <recommendedName>
        <fullName evidence="2">Nephrocystin 3-like N-terminal domain-containing protein</fullName>
    </recommendedName>
</protein>
<sequence>MSDKEEKCHQLFRLTSDSGGDATYEWYKNRVEERVDNTCIWFLEQKKFQEWLQADSGPLLVSADPGCGKSVLARYLIDSYLPRSATICYFFFKDKVQDKVRQALCVLIHQLFSQKPYLIKHAMPEYNKDGEGLINSTESLWKVLRNAIGDPQSGPITIVLDALDECSELELPDLTQNVES</sequence>
<dbReference type="Proteomes" id="UP001610563">
    <property type="component" value="Unassembled WGS sequence"/>
</dbReference>
<proteinExistence type="predicted"/>
<comment type="caution">
    <text evidence="3">The sequence shown here is derived from an EMBL/GenBank/DDBJ whole genome shotgun (WGS) entry which is preliminary data.</text>
</comment>
<dbReference type="InterPro" id="IPR056884">
    <property type="entry name" value="NPHP3-like_N"/>
</dbReference>
<dbReference type="EMBL" id="JBFTWV010000074">
    <property type="protein sequence ID" value="KAL2788780.1"/>
    <property type="molecule type" value="Genomic_DNA"/>
</dbReference>
<dbReference type="Gene3D" id="3.40.50.300">
    <property type="entry name" value="P-loop containing nucleotide triphosphate hydrolases"/>
    <property type="match status" value="1"/>
</dbReference>
<dbReference type="InterPro" id="IPR027417">
    <property type="entry name" value="P-loop_NTPase"/>
</dbReference>
<keyword evidence="1" id="KW-0677">Repeat</keyword>
<keyword evidence="4" id="KW-1185">Reference proteome</keyword>
<reference evidence="3 4" key="1">
    <citation type="submission" date="2024-07" db="EMBL/GenBank/DDBJ databases">
        <title>Section-level genome sequencing and comparative genomics of Aspergillus sections Usti and Cavernicolus.</title>
        <authorList>
            <consortium name="Lawrence Berkeley National Laboratory"/>
            <person name="Nybo J.L."/>
            <person name="Vesth T.C."/>
            <person name="Theobald S."/>
            <person name="Frisvad J.C."/>
            <person name="Larsen T.O."/>
            <person name="Kjaerboelling I."/>
            <person name="Rothschild-Mancinelli K."/>
            <person name="Lyhne E.K."/>
            <person name="Kogle M.E."/>
            <person name="Barry K."/>
            <person name="Clum A."/>
            <person name="Na H."/>
            <person name="Ledsgaard L."/>
            <person name="Lin J."/>
            <person name="Lipzen A."/>
            <person name="Kuo A."/>
            <person name="Riley R."/>
            <person name="Mondo S."/>
            <person name="Labutti K."/>
            <person name="Haridas S."/>
            <person name="Pangalinan J."/>
            <person name="Salamov A.A."/>
            <person name="Simmons B.A."/>
            <person name="Magnuson J.K."/>
            <person name="Chen J."/>
            <person name="Drula E."/>
            <person name="Henrissat B."/>
            <person name="Wiebenga A."/>
            <person name="Lubbers R.J."/>
            <person name="Gomes A.C."/>
            <person name="Makela M.R."/>
            <person name="Stajich J."/>
            <person name="Grigoriev I.V."/>
            <person name="Mortensen U.H."/>
            <person name="De Vries R.P."/>
            <person name="Baker S.E."/>
            <person name="Andersen M.R."/>
        </authorList>
    </citation>
    <scope>NUCLEOTIDE SEQUENCE [LARGE SCALE GENOMIC DNA]</scope>
    <source>
        <strain evidence="3 4">CBS 209.92</strain>
    </source>
</reference>
<evidence type="ECO:0000313" key="3">
    <source>
        <dbReference type="EMBL" id="KAL2788780.1"/>
    </source>
</evidence>
<dbReference type="Pfam" id="PF24883">
    <property type="entry name" value="NPHP3_N"/>
    <property type="match status" value="1"/>
</dbReference>
<feature type="domain" description="Nephrocystin 3-like N-terminal" evidence="2">
    <location>
        <begin position="37"/>
        <end position="169"/>
    </location>
</feature>
<evidence type="ECO:0000313" key="4">
    <source>
        <dbReference type="Proteomes" id="UP001610563"/>
    </source>
</evidence>
<evidence type="ECO:0000256" key="1">
    <source>
        <dbReference type="ARBA" id="ARBA00022737"/>
    </source>
</evidence>